<comment type="caution">
    <text evidence="1">The sequence shown here is derived from an EMBL/GenBank/DDBJ whole genome shotgun (WGS) entry which is preliminary data.</text>
</comment>
<dbReference type="GO" id="GO:0005524">
    <property type="term" value="F:ATP binding"/>
    <property type="evidence" value="ECO:0007669"/>
    <property type="project" value="UniProtKB-KW"/>
</dbReference>
<keyword evidence="1" id="KW-0547">Nucleotide-binding</keyword>
<evidence type="ECO:0000313" key="1">
    <source>
        <dbReference type="EMBL" id="MBK9296831.1"/>
    </source>
</evidence>
<dbReference type="InterPro" id="IPR050267">
    <property type="entry name" value="Anti-sigma-factor_SerPK"/>
</dbReference>
<protein>
    <submittedName>
        <fullName evidence="1">ATP-binding protein</fullName>
    </submittedName>
</protein>
<sequence length="236" mass="26031">MNLLICSPSTFSTIFERLCEDHEWACTLVEAFEDGLLSDHQLPDGTLVINPQEDWPLHRILTSIRKVAPTSLIAGAYLDASDDSVLSEDQIEKWVARTVAGRGLAPESWADDFETLRLDDGGSPAEVRQWVVERLDDWGLDDLTMDAALVASELTTNALTSRNDWQANDPIDVELARLDQTALLSVIDTTPDLPTPLPLADARISGRGLHIVSELAQWWGVTSWDASKVVWAELAA</sequence>
<accession>A0A936TCS5</accession>
<name>A0A936TCS5_9ACTN</name>
<dbReference type="EMBL" id="JADJZA010000006">
    <property type="protein sequence ID" value="MBK9296831.1"/>
    <property type="molecule type" value="Genomic_DNA"/>
</dbReference>
<keyword evidence="1" id="KW-0067">ATP-binding</keyword>
<proteinExistence type="predicted"/>
<gene>
    <name evidence="1" type="ORF">IPN02_08330</name>
</gene>
<evidence type="ECO:0000313" key="2">
    <source>
        <dbReference type="Proteomes" id="UP000727993"/>
    </source>
</evidence>
<dbReference type="PANTHER" id="PTHR35526:SF3">
    <property type="entry name" value="ANTI-SIGMA-F FACTOR RSBW"/>
    <property type="match status" value="1"/>
</dbReference>
<reference evidence="1 2" key="1">
    <citation type="submission" date="2020-10" db="EMBL/GenBank/DDBJ databases">
        <title>Connecting structure to function with the recovery of over 1000 high-quality activated sludge metagenome-assembled genomes encoding full-length rRNA genes using long-read sequencing.</title>
        <authorList>
            <person name="Singleton C.M."/>
            <person name="Petriglieri F."/>
            <person name="Kristensen J.M."/>
            <person name="Kirkegaard R.H."/>
            <person name="Michaelsen T.Y."/>
            <person name="Andersen M.H."/>
            <person name="Karst S.M."/>
            <person name="Dueholm M.S."/>
            <person name="Nielsen P.H."/>
            <person name="Albertsen M."/>
        </authorList>
    </citation>
    <scope>NUCLEOTIDE SEQUENCE [LARGE SCALE GENOMIC DNA]</scope>
    <source>
        <strain evidence="1">Lyne_18-Q3-R50-59_MAXAC.006</strain>
    </source>
</reference>
<dbReference type="AlphaFoldDB" id="A0A936TCS5"/>
<dbReference type="Proteomes" id="UP000727993">
    <property type="component" value="Unassembled WGS sequence"/>
</dbReference>
<dbReference type="Gene3D" id="3.30.565.10">
    <property type="entry name" value="Histidine kinase-like ATPase, C-terminal domain"/>
    <property type="match status" value="1"/>
</dbReference>
<dbReference type="InterPro" id="IPR036890">
    <property type="entry name" value="HATPase_C_sf"/>
</dbReference>
<dbReference type="CDD" id="cd16936">
    <property type="entry name" value="HATPase_RsbW-like"/>
    <property type="match status" value="1"/>
</dbReference>
<dbReference type="SUPFAM" id="SSF55874">
    <property type="entry name" value="ATPase domain of HSP90 chaperone/DNA topoisomerase II/histidine kinase"/>
    <property type="match status" value="1"/>
</dbReference>
<organism evidence="1 2">
    <name type="scientific">Candidatus Neomicrothrix subdominans</name>
    <dbReference type="NCBI Taxonomy" id="2954438"/>
    <lineage>
        <taxon>Bacteria</taxon>
        <taxon>Bacillati</taxon>
        <taxon>Actinomycetota</taxon>
        <taxon>Acidimicrobiia</taxon>
        <taxon>Acidimicrobiales</taxon>
        <taxon>Microthrixaceae</taxon>
        <taxon>Candidatus Neomicrothrix</taxon>
    </lineage>
</organism>
<dbReference type="GO" id="GO:0004674">
    <property type="term" value="F:protein serine/threonine kinase activity"/>
    <property type="evidence" value="ECO:0007669"/>
    <property type="project" value="UniProtKB-KW"/>
</dbReference>
<dbReference type="PANTHER" id="PTHR35526">
    <property type="entry name" value="ANTI-SIGMA-F FACTOR RSBW-RELATED"/>
    <property type="match status" value="1"/>
</dbReference>